<keyword evidence="2" id="KW-1185">Reference proteome</keyword>
<gene>
    <name evidence="1" type="ORF">B0H17DRAFT_1099686</name>
</gene>
<accession>A0AAD7CNA6</accession>
<organism evidence="1 2">
    <name type="scientific">Mycena rosella</name>
    <name type="common">Pink bonnet</name>
    <name type="synonym">Agaricus rosellus</name>
    <dbReference type="NCBI Taxonomy" id="1033263"/>
    <lineage>
        <taxon>Eukaryota</taxon>
        <taxon>Fungi</taxon>
        <taxon>Dikarya</taxon>
        <taxon>Basidiomycota</taxon>
        <taxon>Agaricomycotina</taxon>
        <taxon>Agaricomycetes</taxon>
        <taxon>Agaricomycetidae</taxon>
        <taxon>Agaricales</taxon>
        <taxon>Marasmiineae</taxon>
        <taxon>Mycenaceae</taxon>
        <taxon>Mycena</taxon>
    </lineage>
</organism>
<dbReference type="AlphaFoldDB" id="A0AAD7CNA6"/>
<evidence type="ECO:0000313" key="2">
    <source>
        <dbReference type="Proteomes" id="UP001221757"/>
    </source>
</evidence>
<dbReference type="EMBL" id="JARKIE010000320">
    <property type="protein sequence ID" value="KAJ7654714.1"/>
    <property type="molecule type" value="Genomic_DNA"/>
</dbReference>
<sequence>MNTEKYSLERIHFGGCFIRGHAVTITTPSLLVRHSVLEQEDEAGLKRALPVFLRHEGFL</sequence>
<proteinExistence type="predicted"/>
<reference evidence="1" key="1">
    <citation type="submission" date="2023-03" db="EMBL/GenBank/DDBJ databases">
        <title>Massive genome expansion in bonnet fungi (Mycena s.s.) driven by repeated elements and novel gene families across ecological guilds.</title>
        <authorList>
            <consortium name="Lawrence Berkeley National Laboratory"/>
            <person name="Harder C.B."/>
            <person name="Miyauchi S."/>
            <person name="Viragh M."/>
            <person name="Kuo A."/>
            <person name="Thoen E."/>
            <person name="Andreopoulos B."/>
            <person name="Lu D."/>
            <person name="Skrede I."/>
            <person name="Drula E."/>
            <person name="Henrissat B."/>
            <person name="Morin E."/>
            <person name="Kohler A."/>
            <person name="Barry K."/>
            <person name="LaButti K."/>
            <person name="Morin E."/>
            <person name="Salamov A."/>
            <person name="Lipzen A."/>
            <person name="Mereny Z."/>
            <person name="Hegedus B."/>
            <person name="Baldrian P."/>
            <person name="Stursova M."/>
            <person name="Weitz H."/>
            <person name="Taylor A."/>
            <person name="Grigoriev I.V."/>
            <person name="Nagy L.G."/>
            <person name="Martin F."/>
            <person name="Kauserud H."/>
        </authorList>
    </citation>
    <scope>NUCLEOTIDE SEQUENCE</scope>
    <source>
        <strain evidence="1">CBHHK067</strain>
    </source>
</reference>
<evidence type="ECO:0000313" key="1">
    <source>
        <dbReference type="EMBL" id="KAJ7654714.1"/>
    </source>
</evidence>
<dbReference type="Proteomes" id="UP001221757">
    <property type="component" value="Unassembled WGS sequence"/>
</dbReference>
<name>A0AAD7CNA6_MYCRO</name>
<comment type="caution">
    <text evidence="1">The sequence shown here is derived from an EMBL/GenBank/DDBJ whole genome shotgun (WGS) entry which is preliminary data.</text>
</comment>
<protein>
    <submittedName>
        <fullName evidence="1">Uncharacterized protein</fullName>
    </submittedName>
</protein>